<evidence type="ECO:0000259" key="4">
    <source>
        <dbReference type="SMART" id="SM00415"/>
    </source>
</evidence>
<dbReference type="OrthoDB" id="48822at2759"/>
<evidence type="ECO:0000256" key="1">
    <source>
        <dbReference type="ARBA" id="ARBA00023125"/>
    </source>
</evidence>
<dbReference type="GO" id="GO:0003700">
    <property type="term" value="F:DNA-binding transcription factor activity"/>
    <property type="evidence" value="ECO:0007669"/>
    <property type="project" value="InterPro"/>
</dbReference>
<keyword evidence="6" id="KW-1185">Reference proteome</keyword>
<sequence length="668" mass="72464">MNNNCDGDGRGVDSDANRLLVYENPSAPSYYQNAGDGVDSDNISNHESSLFDGSSHASGHNIVTSIAQQPNNDLDLMLQQLQQQQQPPLLPQPQAGVDLGFTYFSQQVSNQTLESTGDTNTSTTADSSKSNFSDFLNSNNNTNLQNLQQTQLLMNFLQQQQQQLPQQQQQPNNIDGVMGAEGLLVALTAASNYNNSNGQMQPSSRTLADGSMGSQSQFTQQSTASLSHSNAQLPLQQPFMQTLGSNSSLTLQSLPQAVTNPFAGEITGGPNQRINESTAHLLNNLPMIQANEGSSSDQSNDTEQLQQQLAILQRQVLDMQQRQGQQQQQSNISFSQSFGGESFGQEQFQTPGNANFLQHQLLLQQHLLQNTSNMMQQRQSHDMTSSGTNALQTGVATMGQQPSNNPGYFYPGALQNRGPIAMSATPQVAMNRMEDIMSQQVAALQNSSITSNMQQALMLPPQFNMLQGHVTTFPPISATTARSGTIPSAGDNNVTGIASLTQPRNAGTGSSSKRKRKQTFPEKLMQAIMDHGNDETVAWLPDGKSFVVVSPDRFCCDVLSKVFKEAKYASFVRKLHRWGFVRLTSGTGTDCFHHPQFQKNEIELANSIRCMPRGDDKTNPDPTVADGSTNTNSAHALPSLAGVEKFIKGAVTSAADSSINEISKSSNF</sequence>
<dbReference type="PANTHER" id="PTHR10015:SF206">
    <property type="entry name" value="HSF-TYPE DNA-BINDING DOMAIN-CONTAINING PROTEIN"/>
    <property type="match status" value="1"/>
</dbReference>
<organism evidence="5 6">
    <name type="scientific">Nitzschia inconspicua</name>
    <dbReference type="NCBI Taxonomy" id="303405"/>
    <lineage>
        <taxon>Eukaryota</taxon>
        <taxon>Sar</taxon>
        <taxon>Stramenopiles</taxon>
        <taxon>Ochrophyta</taxon>
        <taxon>Bacillariophyta</taxon>
        <taxon>Bacillariophyceae</taxon>
        <taxon>Bacillariophycidae</taxon>
        <taxon>Bacillariales</taxon>
        <taxon>Bacillariaceae</taxon>
        <taxon>Nitzschia</taxon>
    </lineage>
</organism>
<dbReference type="GO" id="GO:0043565">
    <property type="term" value="F:sequence-specific DNA binding"/>
    <property type="evidence" value="ECO:0007669"/>
    <property type="project" value="InterPro"/>
</dbReference>
<dbReference type="SMART" id="SM00415">
    <property type="entry name" value="HSF"/>
    <property type="match status" value="1"/>
</dbReference>
<evidence type="ECO:0000313" key="5">
    <source>
        <dbReference type="EMBL" id="KAG7351991.1"/>
    </source>
</evidence>
<feature type="region of interest" description="Disordered" evidence="3">
    <location>
        <begin position="612"/>
        <end position="633"/>
    </location>
</feature>
<dbReference type="FunFam" id="1.10.10.10:FF:000479">
    <property type="entry name" value="Predicted protein"/>
    <property type="match status" value="1"/>
</dbReference>
<name>A0A9K3KZF7_9STRA</name>
<evidence type="ECO:0000256" key="2">
    <source>
        <dbReference type="RuleBase" id="RU004020"/>
    </source>
</evidence>
<evidence type="ECO:0000313" key="6">
    <source>
        <dbReference type="Proteomes" id="UP000693970"/>
    </source>
</evidence>
<keyword evidence="1 5" id="KW-0238">DNA-binding</keyword>
<feature type="region of interest" description="Disordered" evidence="3">
    <location>
        <begin position="195"/>
        <end position="227"/>
    </location>
</feature>
<feature type="region of interest" description="Disordered" evidence="3">
    <location>
        <begin position="321"/>
        <end position="349"/>
    </location>
</feature>
<dbReference type="Proteomes" id="UP000693970">
    <property type="component" value="Unassembled WGS sequence"/>
</dbReference>
<evidence type="ECO:0000256" key="3">
    <source>
        <dbReference type="SAM" id="MobiDB-lite"/>
    </source>
</evidence>
<comment type="similarity">
    <text evidence="2">Belongs to the HSF family.</text>
</comment>
<protein>
    <submittedName>
        <fullName evidence="5">HSF-type DNA-binding protein</fullName>
    </submittedName>
</protein>
<accession>A0A9K3KZF7</accession>
<dbReference type="PANTHER" id="PTHR10015">
    <property type="entry name" value="HEAT SHOCK TRANSCRIPTION FACTOR"/>
    <property type="match status" value="1"/>
</dbReference>
<feature type="region of interest" description="Disordered" evidence="3">
    <location>
        <begin position="112"/>
        <end position="131"/>
    </location>
</feature>
<dbReference type="AlphaFoldDB" id="A0A9K3KZF7"/>
<dbReference type="EMBL" id="JAGRRH010000017">
    <property type="protein sequence ID" value="KAG7351991.1"/>
    <property type="molecule type" value="Genomic_DNA"/>
</dbReference>
<feature type="compositionally biased region" description="Polar residues" evidence="3">
    <location>
        <begin position="195"/>
        <end position="206"/>
    </location>
</feature>
<feature type="region of interest" description="Disordered" evidence="3">
    <location>
        <begin position="496"/>
        <end position="519"/>
    </location>
</feature>
<dbReference type="Pfam" id="PF00447">
    <property type="entry name" value="HSF_DNA-bind"/>
    <property type="match status" value="1"/>
</dbReference>
<reference evidence="5" key="2">
    <citation type="submission" date="2021-04" db="EMBL/GenBank/DDBJ databases">
        <authorList>
            <person name="Podell S."/>
        </authorList>
    </citation>
    <scope>NUCLEOTIDE SEQUENCE</scope>
    <source>
        <strain evidence="5">Hildebrandi</strain>
    </source>
</reference>
<feature type="compositionally biased region" description="Low complexity" evidence="3">
    <location>
        <begin position="211"/>
        <end position="227"/>
    </location>
</feature>
<reference evidence="5" key="1">
    <citation type="journal article" date="2021" name="Sci. Rep.">
        <title>Diploid genomic architecture of Nitzschia inconspicua, an elite biomass production diatom.</title>
        <authorList>
            <person name="Oliver A."/>
            <person name="Podell S."/>
            <person name="Pinowska A."/>
            <person name="Traller J.C."/>
            <person name="Smith S.R."/>
            <person name="McClure R."/>
            <person name="Beliaev A."/>
            <person name="Bohutskyi P."/>
            <person name="Hill E.A."/>
            <person name="Rabines A."/>
            <person name="Zheng H."/>
            <person name="Allen L.Z."/>
            <person name="Kuo A."/>
            <person name="Grigoriev I.V."/>
            <person name="Allen A.E."/>
            <person name="Hazlebeck D."/>
            <person name="Allen E.E."/>
        </authorList>
    </citation>
    <scope>NUCLEOTIDE SEQUENCE</scope>
    <source>
        <strain evidence="5">Hildebrandi</strain>
    </source>
</reference>
<proteinExistence type="inferred from homology"/>
<feature type="domain" description="HSF-type DNA-binding" evidence="4">
    <location>
        <begin position="516"/>
        <end position="611"/>
    </location>
</feature>
<dbReference type="InterPro" id="IPR000232">
    <property type="entry name" value="HSF_DNA-bd"/>
</dbReference>
<comment type="caution">
    <text evidence="5">The sequence shown here is derived from an EMBL/GenBank/DDBJ whole genome shotgun (WGS) entry which is preliminary data.</text>
</comment>
<gene>
    <name evidence="5" type="ORF">IV203_008039</name>
</gene>
<feature type="compositionally biased region" description="Polar residues" evidence="3">
    <location>
        <begin position="496"/>
        <end position="511"/>
    </location>
</feature>